<accession>A0A914NZ53</accession>
<reference evidence="8" key="1">
    <citation type="submission" date="2022-11" db="UniProtKB">
        <authorList>
            <consortium name="WormBaseParasite"/>
        </authorList>
    </citation>
    <scope>IDENTIFICATION</scope>
</reference>
<evidence type="ECO:0000313" key="8">
    <source>
        <dbReference type="WBParaSite" id="PDA_v2.g10166.t1"/>
    </source>
</evidence>
<feature type="transmembrane region" description="Helical" evidence="6">
    <location>
        <begin position="80"/>
        <end position="103"/>
    </location>
</feature>
<comment type="caution">
    <text evidence="6">Lacks conserved residue(s) required for the propagation of feature annotation.</text>
</comment>
<dbReference type="InterPro" id="IPR000609">
    <property type="entry name" value="7TM_GPCR_serpentine_rcpt_Srg"/>
</dbReference>
<name>A0A914NZ53_9BILA</name>
<feature type="transmembrane region" description="Helical" evidence="6">
    <location>
        <begin position="162"/>
        <end position="178"/>
    </location>
</feature>
<keyword evidence="7" id="KW-1185">Reference proteome</keyword>
<dbReference type="WBParaSite" id="PDA_v2.g10166.t1">
    <property type="protein sequence ID" value="PDA_v2.g10166.t1"/>
    <property type="gene ID" value="PDA_v2.g10166"/>
</dbReference>
<organism evidence="7 8">
    <name type="scientific">Panagrolaimus davidi</name>
    <dbReference type="NCBI Taxonomy" id="227884"/>
    <lineage>
        <taxon>Eukaryota</taxon>
        <taxon>Metazoa</taxon>
        <taxon>Ecdysozoa</taxon>
        <taxon>Nematoda</taxon>
        <taxon>Chromadorea</taxon>
        <taxon>Rhabditida</taxon>
        <taxon>Tylenchina</taxon>
        <taxon>Panagrolaimomorpha</taxon>
        <taxon>Panagrolaimoidea</taxon>
        <taxon>Panagrolaimidae</taxon>
        <taxon>Panagrolaimus</taxon>
    </lineage>
</organism>
<keyword evidence="5 6" id="KW-0472">Membrane</keyword>
<feature type="transmembrane region" description="Helical" evidence="6">
    <location>
        <begin position="12"/>
        <end position="29"/>
    </location>
</feature>
<dbReference type="GO" id="GO:0016020">
    <property type="term" value="C:membrane"/>
    <property type="evidence" value="ECO:0007669"/>
    <property type="project" value="UniProtKB-SubCell"/>
</dbReference>
<feature type="transmembrane region" description="Helical" evidence="6">
    <location>
        <begin position="124"/>
        <end position="142"/>
    </location>
</feature>
<comment type="subcellular location">
    <subcellularLocation>
        <location evidence="1">Membrane</location>
        <topology evidence="1">Multi-pass membrane protein</topology>
    </subcellularLocation>
</comment>
<evidence type="ECO:0000256" key="3">
    <source>
        <dbReference type="ARBA" id="ARBA00022692"/>
    </source>
</evidence>
<evidence type="ECO:0000313" key="7">
    <source>
        <dbReference type="Proteomes" id="UP000887578"/>
    </source>
</evidence>
<protein>
    <recommendedName>
        <fullName evidence="6">Serpentine receptor class gamma</fullName>
    </recommendedName>
</protein>
<evidence type="ECO:0000256" key="2">
    <source>
        <dbReference type="ARBA" id="ARBA00005692"/>
    </source>
</evidence>
<evidence type="ECO:0000256" key="5">
    <source>
        <dbReference type="ARBA" id="ARBA00023136"/>
    </source>
</evidence>
<dbReference type="Proteomes" id="UP000887578">
    <property type="component" value="Unplaced"/>
</dbReference>
<sequence>MGRWYYSFEVGIWNLFLAMNRATALIFPVKYERYWSYKKLFIYIILILAYPFIVDSYSFFDECRFKVYSSKCRQFRLTDQWFAAVLTSVKAILAVGFTIFALWKARKRGSMASSKIETRLTLQTLSASILLIAFSLCELLAVLYYDPEDNDLYYLFNSLSDLLYSLYYYPVIVIMFVVW</sequence>
<keyword evidence="3 6" id="KW-0812">Transmembrane</keyword>
<dbReference type="Gene3D" id="1.20.1070.10">
    <property type="entry name" value="Rhodopsin 7-helix transmembrane proteins"/>
    <property type="match status" value="1"/>
</dbReference>
<comment type="similarity">
    <text evidence="2 6">Belongs to the nematode receptor-like protein srg family.</text>
</comment>
<evidence type="ECO:0000256" key="4">
    <source>
        <dbReference type="ARBA" id="ARBA00022989"/>
    </source>
</evidence>
<dbReference type="GO" id="GO:0007606">
    <property type="term" value="P:sensory perception of chemical stimulus"/>
    <property type="evidence" value="ECO:0007669"/>
    <property type="project" value="UniProtKB-UniRule"/>
</dbReference>
<dbReference type="AlphaFoldDB" id="A0A914NZ53"/>
<evidence type="ECO:0000256" key="6">
    <source>
        <dbReference type="RuleBase" id="RU280813"/>
    </source>
</evidence>
<feature type="transmembrane region" description="Helical" evidence="6">
    <location>
        <begin position="41"/>
        <end position="60"/>
    </location>
</feature>
<dbReference type="GO" id="GO:0004888">
    <property type="term" value="F:transmembrane signaling receptor activity"/>
    <property type="evidence" value="ECO:0007669"/>
    <property type="project" value="InterPro"/>
</dbReference>
<proteinExistence type="inferred from homology"/>
<dbReference type="Pfam" id="PF02118">
    <property type="entry name" value="Srg"/>
    <property type="match status" value="1"/>
</dbReference>
<keyword evidence="4 6" id="KW-1133">Transmembrane helix</keyword>
<evidence type="ECO:0000256" key="1">
    <source>
        <dbReference type="ARBA" id="ARBA00004141"/>
    </source>
</evidence>